<dbReference type="PANTHER" id="PTHR44269:SF1">
    <property type="entry name" value="DEHYDROGENASE_REDUCTASE SDR FAMILY MEMBER 7"/>
    <property type="match status" value="1"/>
</dbReference>
<keyword evidence="3" id="KW-1185">Reference proteome</keyword>
<reference evidence="2 3" key="1">
    <citation type="journal article" date="2024" name="BMC Genomics">
        <title>De novo assembly and annotation of Popillia japonica's genome with initial clues to its potential as an invasive pest.</title>
        <authorList>
            <person name="Cucini C."/>
            <person name="Boschi S."/>
            <person name="Funari R."/>
            <person name="Cardaioli E."/>
            <person name="Iannotti N."/>
            <person name="Marturano G."/>
            <person name="Paoli F."/>
            <person name="Bruttini M."/>
            <person name="Carapelli A."/>
            <person name="Frati F."/>
            <person name="Nardi F."/>
        </authorList>
    </citation>
    <scope>NUCLEOTIDE SEQUENCE [LARGE SCALE GENOMIC DNA]</scope>
    <source>
        <strain evidence="2">DMR45628</strain>
    </source>
</reference>
<dbReference type="SUPFAM" id="SSF51735">
    <property type="entry name" value="NAD(P)-binding Rossmann-fold domains"/>
    <property type="match status" value="1"/>
</dbReference>
<comment type="caution">
    <text evidence="2">The sequence shown here is derived from an EMBL/GenBank/DDBJ whole genome shotgun (WGS) entry which is preliminary data.</text>
</comment>
<organism evidence="2 3">
    <name type="scientific">Popillia japonica</name>
    <name type="common">Japanese beetle</name>
    <dbReference type="NCBI Taxonomy" id="7064"/>
    <lineage>
        <taxon>Eukaryota</taxon>
        <taxon>Metazoa</taxon>
        <taxon>Ecdysozoa</taxon>
        <taxon>Arthropoda</taxon>
        <taxon>Hexapoda</taxon>
        <taxon>Insecta</taxon>
        <taxon>Pterygota</taxon>
        <taxon>Neoptera</taxon>
        <taxon>Endopterygota</taxon>
        <taxon>Coleoptera</taxon>
        <taxon>Polyphaga</taxon>
        <taxon>Scarabaeiformia</taxon>
        <taxon>Scarabaeidae</taxon>
        <taxon>Rutelinae</taxon>
        <taxon>Popillia</taxon>
    </lineage>
</organism>
<sequence>MFFQAIGAGVFLYGLIHSILFYFIDSDIELWFYETFGKSPRRLKGQVVFITGASSGIGEHTAIALAKHGVKLVLAARRKNELDRVKQACLDVSKGELQDKDVLVMPMDMMDLNSHQNCFDQAVKHFGEVNILFNNAGRSQLI</sequence>
<keyword evidence="1" id="KW-1133">Transmembrane helix</keyword>
<dbReference type="InterPro" id="IPR002347">
    <property type="entry name" value="SDR_fam"/>
</dbReference>
<keyword evidence="1" id="KW-0472">Membrane</keyword>
<dbReference type="Proteomes" id="UP001458880">
    <property type="component" value="Unassembled WGS sequence"/>
</dbReference>
<dbReference type="PRINTS" id="PR00081">
    <property type="entry name" value="GDHRDH"/>
</dbReference>
<evidence type="ECO:0000256" key="1">
    <source>
        <dbReference type="SAM" id="Phobius"/>
    </source>
</evidence>
<dbReference type="PANTHER" id="PTHR44269">
    <property type="entry name" value="DEHYDROGENASE/REDUCTASE SDR FAMILY MEMBER 7-RELATED"/>
    <property type="match status" value="1"/>
</dbReference>
<evidence type="ECO:0000313" key="2">
    <source>
        <dbReference type="EMBL" id="KAK9747244.1"/>
    </source>
</evidence>
<proteinExistence type="predicted"/>
<accession>A0AAW1MLW6</accession>
<keyword evidence="1" id="KW-0812">Transmembrane</keyword>
<dbReference type="Pfam" id="PF00106">
    <property type="entry name" value="adh_short"/>
    <property type="match status" value="1"/>
</dbReference>
<gene>
    <name evidence="2" type="ORF">QE152_g5488</name>
</gene>
<protein>
    <submittedName>
        <fullName evidence="2">Short chain dehydrogenase</fullName>
    </submittedName>
</protein>
<dbReference type="InterPro" id="IPR053011">
    <property type="entry name" value="SDR_family_member_7"/>
</dbReference>
<dbReference type="AlphaFoldDB" id="A0AAW1MLW6"/>
<name>A0AAW1MLW6_POPJA</name>
<evidence type="ECO:0000313" key="3">
    <source>
        <dbReference type="Proteomes" id="UP001458880"/>
    </source>
</evidence>
<dbReference type="InterPro" id="IPR036291">
    <property type="entry name" value="NAD(P)-bd_dom_sf"/>
</dbReference>
<feature type="transmembrane region" description="Helical" evidence="1">
    <location>
        <begin position="6"/>
        <end position="24"/>
    </location>
</feature>
<dbReference type="EMBL" id="JASPKY010000032">
    <property type="protein sequence ID" value="KAK9747244.1"/>
    <property type="molecule type" value="Genomic_DNA"/>
</dbReference>
<dbReference type="Gene3D" id="3.40.50.720">
    <property type="entry name" value="NAD(P)-binding Rossmann-like Domain"/>
    <property type="match status" value="1"/>
</dbReference>